<reference evidence="1" key="1">
    <citation type="journal article" date="2021" name="PeerJ">
        <title>Extensive microbial diversity within the chicken gut microbiome revealed by metagenomics and culture.</title>
        <authorList>
            <person name="Gilroy R."/>
            <person name="Ravi A."/>
            <person name="Getino M."/>
            <person name="Pursley I."/>
            <person name="Horton D.L."/>
            <person name="Alikhan N.F."/>
            <person name="Baker D."/>
            <person name="Gharbi K."/>
            <person name="Hall N."/>
            <person name="Watson M."/>
            <person name="Adriaenssens E.M."/>
            <person name="Foster-Nyarko E."/>
            <person name="Jarju S."/>
            <person name="Secka A."/>
            <person name="Antonio M."/>
            <person name="Oren A."/>
            <person name="Chaudhuri R.R."/>
            <person name="La Ragione R."/>
            <person name="Hildebrand F."/>
            <person name="Pallen M.J."/>
        </authorList>
    </citation>
    <scope>NUCLEOTIDE SEQUENCE</scope>
    <source>
        <strain evidence="1">ChiGjej3B3-11674</strain>
    </source>
</reference>
<organism evidence="1 2">
    <name type="scientific">Candidatus Mediterraneibacter tabaqchaliae</name>
    <dbReference type="NCBI Taxonomy" id="2838689"/>
    <lineage>
        <taxon>Bacteria</taxon>
        <taxon>Bacillati</taxon>
        <taxon>Bacillota</taxon>
        <taxon>Clostridia</taxon>
        <taxon>Lachnospirales</taxon>
        <taxon>Lachnospiraceae</taxon>
        <taxon>Mediterraneibacter</taxon>
    </lineage>
</organism>
<evidence type="ECO:0000313" key="2">
    <source>
        <dbReference type="Proteomes" id="UP000823897"/>
    </source>
</evidence>
<sequence length="317" mass="36419">MKFGREQIEDIVRKISAKELNYIDSVVVGDNSSGKSLLLKEFVQQVNSSGAEVYFIDAVNRSFNVKEVPVLPDEKPEYKPVLLETRMREDYFNLKDSFNCYGTLTETAERIYPIYEAEVQALFYELTGTKFTLMPEDPFGEVRFQEGKGLLSSGYQAIVRTLLELLYYDDAVIGEKGGRKAWVVIDELDEFLSPRYSARILEFLKEKFPWADWLVSTHSCDLIANSSDANLIVLDDGECEVIDINDYSSVSEVQIIFERLFGRIKNEEDAIDGKLRRLLNNKINNAWKDSDEELLKGLQQEQLTASQSVILRQIQEW</sequence>
<gene>
    <name evidence="1" type="ORF">H9911_08590</name>
</gene>
<dbReference type="AlphaFoldDB" id="A0A9D2R6F8"/>
<comment type="caution">
    <text evidence="1">The sequence shown here is derived from an EMBL/GenBank/DDBJ whole genome shotgun (WGS) entry which is preliminary data.</text>
</comment>
<evidence type="ECO:0008006" key="3">
    <source>
        <dbReference type="Google" id="ProtNLM"/>
    </source>
</evidence>
<protein>
    <recommendedName>
        <fullName evidence="3">ATP-binding protein</fullName>
    </recommendedName>
</protein>
<proteinExistence type="predicted"/>
<evidence type="ECO:0000313" key="1">
    <source>
        <dbReference type="EMBL" id="HJD34581.1"/>
    </source>
</evidence>
<name>A0A9D2R6F8_9FIRM</name>
<dbReference type="EMBL" id="DWUV01000163">
    <property type="protein sequence ID" value="HJD34581.1"/>
    <property type="molecule type" value="Genomic_DNA"/>
</dbReference>
<reference evidence="1" key="2">
    <citation type="submission" date="2021-04" db="EMBL/GenBank/DDBJ databases">
        <authorList>
            <person name="Gilroy R."/>
        </authorList>
    </citation>
    <scope>NUCLEOTIDE SEQUENCE</scope>
    <source>
        <strain evidence="1">ChiGjej3B3-11674</strain>
    </source>
</reference>
<dbReference type="SUPFAM" id="SSF52540">
    <property type="entry name" value="P-loop containing nucleoside triphosphate hydrolases"/>
    <property type="match status" value="1"/>
</dbReference>
<dbReference type="InterPro" id="IPR027417">
    <property type="entry name" value="P-loop_NTPase"/>
</dbReference>
<accession>A0A9D2R6F8</accession>
<dbReference type="Gene3D" id="3.40.50.300">
    <property type="entry name" value="P-loop containing nucleotide triphosphate hydrolases"/>
    <property type="match status" value="1"/>
</dbReference>
<dbReference type="Proteomes" id="UP000823897">
    <property type="component" value="Unassembled WGS sequence"/>
</dbReference>